<dbReference type="Proteomes" id="UP001176468">
    <property type="component" value="Unassembled WGS sequence"/>
</dbReference>
<dbReference type="InterPro" id="IPR002549">
    <property type="entry name" value="AI-2E-like"/>
</dbReference>
<evidence type="ECO:0000256" key="1">
    <source>
        <dbReference type="ARBA" id="ARBA00004141"/>
    </source>
</evidence>
<feature type="transmembrane region" description="Helical" evidence="6">
    <location>
        <begin position="67"/>
        <end position="92"/>
    </location>
</feature>
<evidence type="ECO:0000256" key="6">
    <source>
        <dbReference type="SAM" id="Phobius"/>
    </source>
</evidence>
<proteinExistence type="inferred from homology"/>
<sequence>MDEADPARARARLIGKVVLVTALALFGLWIVSGFVPAFLWAVVIAVALDPLQQRFLGPGRSARARTIFAAVATLAVALLVLIPLALFVAEAAREAHDLLRWMAIARTNGVPVPAWVHTLPFGADATTKWWQENLATPEAATLHIHQLQSAQWFAQTRLIGSNVLHRAVIFGFTLLTLFFLLRDRDAILAQAHNAGDRLLGPAGERIAVQALLSIRGTIDGLVLVGIGVGAVMAAVYAVLGVPHPLLLGALTAIAAMIPFGAALMFAIAALLLLAGPGGVTAAIAVIVIGLVVIFIADHFIRPALIGGATQLPFLWVLIGILGGVETFGLLGLFLGPATMAVLILLWRDFLAKSPPA</sequence>
<dbReference type="RefSeq" id="WP_304562144.1">
    <property type="nucleotide sequence ID" value="NZ_JAUQSZ010000011.1"/>
</dbReference>
<feature type="transmembrane region" description="Helical" evidence="6">
    <location>
        <begin position="279"/>
        <end position="296"/>
    </location>
</feature>
<comment type="subcellular location">
    <subcellularLocation>
        <location evidence="1">Membrane</location>
        <topology evidence="1">Multi-pass membrane protein</topology>
    </subcellularLocation>
</comment>
<accession>A0ABT9A1I3</accession>
<dbReference type="PANTHER" id="PTHR21716:SF61">
    <property type="entry name" value="BLR8064 PROTEIN"/>
    <property type="match status" value="1"/>
</dbReference>
<keyword evidence="3 6" id="KW-0812">Transmembrane</keyword>
<keyword evidence="4 6" id="KW-1133">Transmembrane helix</keyword>
<organism evidence="7 8">
    <name type="scientific">Sphingomonas immobilis</name>
    <dbReference type="NCBI Taxonomy" id="3063997"/>
    <lineage>
        <taxon>Bacteria</taxon>
        <taxon>Pseudomonadati</taxon>
        <taxon>Pseudomonadota</taxon>
        <taxon>Alphaproteobacteria</taxon>
        <taxon>Sphingomonadales</taxon>
        <taxon>Sphingomonadaceae</taxon>
        <taxon>Sphingomonas</taxon>
    </lineage>
</organism>
<protein>
    <submittedName>
        <fullName evidence="7">AI-2E family transporter</fullName>
    </submittedName>
</protein>
<gene>
    <name evidence="7" type="ORF">Q5H94_15220</name>
</gene>
<feature type="transmembrane region" description="Helical" evidence="6">
    <location>
        <begin position="163"/>
        <end position="181"/>
    </location>
</feature>
<evidence type="ECO:0000256" key="3">
    <source>
        <dbReference type="ARBA" id="ARBA00022692"/>
    </source>
</evidence>
<evidence type="ECO:0000256" key="2">
    <source>
        <dbReference type="ARBA" id="ARBA00009773"/>
    </source>
</evidence>
<reference evidence="7" key="1">
    <citation type="submission" date="2023-07" db="EMBL/GenBank/DDBJ databases">
        <authorList>
            <person name="Kim M.K."/>
        </authorList>
    </citation>
    <scope>NUCLEOTIDE SEQUENCE</scope>
    <source>
        <strain evidence="7">CA1-15</strain>
    </source>
</reference>
<evidence type="ECO:0000256" key="5">
    <source>
        <dbReference type="ARBA" id="ARBA00023136"/>
    </source>
</evidence>
<name>A0ABT9A1I3_9SPHN</name>
<dbReference type="PANTHER" id="PTHR21716">
    <property type="entry name" value="TRANSMEMBRANE PROTEIN"/>
    <property type="match status" value="1"/>
</dbReference>
<keyword evidence="5 6" id="KW-0472">Membrane</keyword>
<feature type="transmembrane region" description="Helical" evidence="6">
    <location>
        <begin position="327"/>
        <end position="346"/>
    </location>
</feature>
<feature type="transmembrane region" description="Helical" evidence="6">
    <location>
        <begin position="246"/>
        <end position="273"/>
    </location>
</feature>
<evidence type="ECO:0000256" key="4">
    <source>
        <dbReference type="ARBA" id="ARBA00022989"/>
    </source>
</evidence>
<comment type="caution">
    <text evidence="7">The sequence shown here is derived from an EMBL/GenBank/DDBJ whole genome shotgun (WGS) entry which is preliminary data.</text>
</comment>
<feature type="transmembrane region" description="Helical" evidence="6">
    <location>
        <begin position="220"/>
        <end position="239"/>
    </location>
</feature>
<evidence type="ECO:0000313" key="8">
    <source>
        <dbReference type="Proteomes" id="UP001176468"/>
    </source>
</evidence>
<dbReference type="Pfam" id="PF01594">
    <property type="entry name" value="AI-2E_transport"/>
    <property type="match status" value="1"/>
</dbReference>
<keyword evidence="8" id="KW-1185">Reference proteome</keyword>
<evidence type="ECO:0000313" key="7">
    <source>
        <dbReference type="EMBL" id="MDO7843683.1"/>
    </source>
</evidence>
<feature type="transmembrane region" description="Helical" evidence="6">
    <location>
        <begin position="303"/>
        <end position="321"/>
    </location>
</feature>
<dbReference type="EMBL" id="JAUQSZ010000011">
    <property type="protein sequence ID" value="MDO7843683.1"/>
    <property type="molecule type" value="Genomic_DNA"/>
</dbReference>
<comment type="similarity">
    <text evidence="2">Belongs to the autoinducer-2 exporter (AI-2E) (TC 2.A.86) family.</text>
</comment>
<feature type="transmembrane region" description="Helical" evidence="6">
    <location>
        <begin position="17"/>
        <end position="47"/>
    </location>
</feature>